<evidence type="ECO:0000256" key="2">
    <source>
        <dbReference type="ARBA" id="ARBA00004401"/>
    </source>
</evidence>
<dbReference type="GO" id="GO:0006465">
    <property type="term" value="P:signal peptide processing"/>
    <property type="evidence" value="ECO:0007669"/>
    <property type="project" value="InterPro"/>
</dbReference>
<dbReference type="PANTHER" id="PTHR43390:SF1">
    <property type="entry name" value="CHLOROPLAST PROCESSING PEPTIDASE"/>
    <property type="match status" value="1"/>
</dbReference>
<evidence type="ECO:0000313" key="9">
    <source>
        <dbReference type="EMBL" id="KRO26042.1"/>
    </source>
</evidence>
<feature type="domain" description="Peptidase S26" evidence="8">
    <location>
        <begin position="8"/>
        <end position="180"/>
    </location>
</feature>
<dbReference type="PRINTS" id="PR00727">
    <property type="entry name" value="LEADERPTASE"/>
</dbReference>
<accession>A0A0R2NS52</accession>
<dbReference type="NCBIfam" id="TIGR02227">
    <property type="entry name" value="sigpep_I_bact"/>
    <property type="match status" value="1"/>
</dbReference>
<evidence type="ECO:0000256" key="3">
    <source>
        <dbReference type="ARBA" id="ARBA00009370"/>
    </source>
</evidence>
<reference evidence="9 10" key="1">
    <citation type="journal article" date="2015" name="Genome Announc.">
        <title>Expanding the biotechnology potential of lactobacilli through comparative genomics of 213 strains and associated genera.</title>
        <authorList>
            <person name="Sun Z."/>
            <person name="Harris H.M."/>
            <person name="McCann A."/>
            <person name="Guo C."/>
            <person name="Argimon S."/>
            <person name="Zhang W."/>
            <person name="Yang X."/>
            <person name="Jeffery I.B."/>
            <person name="Cooney J.C."/>
            <person name="Kagawa T.F."/>
            <person name="Liu W."/>
            <person name="Song Y."/>
            <person name="Salvetti E."/>
            <person name="Wrobel A."/>
            <person name="Rasinkangas P."/>
            <person name="Parkhill J."/>
            <person name="Rea M.C."/>
            <person name="O'Sullivan O."/>
            <person name="Ritari J."/>
            <person name="Douillard F.P."/>
            <person name="Paul Ross R."/>
            <person name="Yang R."/>
            <person name="Briner A.E."/>
            <person name="Felis G.E."/>
            <person name="de Vos W.M."/>
            <person name="Barrangou R."/>
            <person name="Klaenhammer T.R."/>
            <person name="Caufield P.W."/>
            <person name="Cui Y."/>
            <person name="Zhang H."/>
            <person name="O'Toole P.W."/>
        </authorList>
    </citation>
    <scope>NUCLEOTIDE SEQUENCE [LARGE SCALE GENOMIC DNA]</scope>
    <source>
        <strain evidence="9 10">DSM 23026</strain>
    </source>
</reference>
<evidence type="ECO:0000256" key="5">
    <source>
        <dbReference type="ARBA" id="ARBA00022801"/>
    </source>
</evidence>
<dbReference type="AlphaFoldDB" id="A0A0R2NS52"/>
<dbReference type="PATRIC" id="fig|480391.4.peg.970"/>
<keyword evidence="7" id="KW-1133">Transmembrane helix</keyword>
<proteinExistence type="inferred from homology"/>
<comment type="subcellular location">
    <subcellularLocation>
        <location evidence="2">Cell membrane</location>
        <topology evidence="2">Single-pass type II membrane protein</topology>
    </subcellularLocation>
    <subcellularLocation>
        <location evidence="7">Membrane</location>
        <topology evidence="7">Single-pass type II membrane protein</topology>
    </subcellularLocation>
</comment>
<comment type="caution">
    <text evidence="9">The sequence shown here is derived from an EMBL/GenBank/DDBJ whole genome shotgun (WGS) entry which is preliminary data.</text>
</comment>
<dbReference type="CDD" id="cd06530">
    <property type="entry name" value="S26_SPase_I"/>
    <property type="match status" value="1"/>
</dbReference>
<gene>
    <name evidence="9" type="ORF">IV88_GL000956</name>
</gene>
<dbReference type="InterPro" id="IPR019533">
    <property type="entry name" value="Peptidase_S26"/>
</dbReference>
<feature type="transmembrane region" description="Helical" evidence="7">
    <location>
        <begin position="7"/>
        <end position="29"/>
    </location>
</feature>
<feature type="active site" evidence="6">
    <location>
        <position position="38"/>
    </location>
</feature>
<comment type="similarity">
    <text evidence="3 7">Belongs to the peptidase S26 family.</text>
</comment>
<evidence type="ECO:0000256" key="6">
    <source>
        <dbReference type="PIRSR" id="PIRSR600223-1"/>
    </source>
</evidence>
<dbReference type="GO" id="GO:0009003">
    <property type="term" value="F:signal peptidase activity"/>
    <property type="evidence" value="ECO:0007669"/>
    <property type="project" value="UniProtKB-EC"/>
</dbReference>
<evidence type="ECO:0000313" key="10">
    <source>
        <dbReference type="Proteomes" id="UP000051249"/>
    </source>
</evidence>
<dbReference type="GO" id="GO:0004252">
    <property type="term" value="F:serine-type endopeptidase activity"/>
    <property type="evidence" value="ECO:0007669"/>
    <property type="project" value="InterPro"/>
</dbReference>
<organism evidence="9 10">
    <name type="scientific">Pediococcus argentinicus</name>
    <dbReference type="NCBI Taxonomy" id="480391"/>
    <lineage>
        <taxon>Bacteria</taxon>
        <taxon>Bacillati</taxon>
        <taxon>Bacillota</taxon>
        <taxon>Bacilli</taxon>
        <taxon>Lactobacillales</taxon>
        <taxon>Lactobacillaceae</taxon>
        <taxon>Pediococcus</taxon>
    </lineage>
</organism>
<protein>
    <recommendedName>
        <fullName evidence="4 7">Signal peptidase I</fullName>
        <ecNumber evidence="4 7">3.4.21.89</ecNumber>
    </recommendedName>
</protein>
<dbReference type="PANTHER" id="PTHR43390">
    <property type="entry name" value="SIGNAL PEPTIDASE I"/>
    <property type="match status" value="1"/>
</dbReference>
<name>A0A0R2NS52_9LACO</name>
<dbReference type="InterPro" id="IPR019758">
    <property type="entry name" value="Pept_S26A_signal_pept_1_CS"/>
</dbReference>
<dbReference type="OrthoDB" id="9802919at2"/>
<dbReference type="Proteomes" id="UP000051249">
    <property type="component" value="Unassembled WGS sequence"/>
</dbReference>
<keyword evidence="7" id="KW-0812">Transmembrane</keyword>
<evidence type="ECO:0000256" key="7">
    <source>
        <dbReference type="RuleBase" id="RU362042"/>
    </source>
</evidence>
<dbReference type="GO" id="GO:0005886">
    <property type="term" value="C:plasma membrane"/>
    <property type="evidence" value="ECO:0007669"/>
    <property type="project" value="UniProtKB-SubCell"/>
</dbReference>
<dbReference type="PROSITE" id="PS00760">
    <property type="entry name" value="SPASE_I_2"/>
    <property type="match status" value="1"/>
</dbReference>
<dbReference type="EMBL" id="JQCQ01000003">
    <property type="protein sequence ID" value="KRO26042.1"/>
    <property type="molecule type" value="Genomic_DNA"/>
</dbReference>
<dbReference type="SUPFAM" id="SSF51306">
    <property type="entry name" value="LexA/Signal peptidase"/>
    <property type="match status" value="1"/>
</dbReference>
<evidence type="ECO:0000259" key="8">
    <source>
        <dbReference type="Pfam" id="PF10502"/>
    </source>
</evidence>
<dbReference type="Gene3D" id="2.10.109.10">
    <property type="entry name" value="Umud Fragment, subunit A"/>
    <property type="match status" value="1"/>
</dbReference>
<dbReference type="EC" id="3.4.21.89" evidence="4 7"/>
<dbReference type="PROSITE" id="PS00761">
    <property type="entry name" value="SPASE_I_3"/>
    <property type="match status" value="1"/>
</dbReference>
<dbReference type="Pfam" id="PF10502">
    <property type="entry name" value="Peptidase_S26"/>
    <property type="match status" value="1"/>
</dbReference>
<keyword evidence="7" id="KW-0472">Membrane</keyword>
<feature type="active site" evidence="6">
    <location>
        <position position="82"/>
    </location>
</feature>
<dbReference type="InterPro" id="IPR036286">
    <property type="entry name" value="LexA/Signal_pep-like_sf"/>
</dbReference>
<dbReference type="InterPro" id="IPR000223">
    <property type="entry name" value="Pept_S26A_signal_pept_1"/>
</dbReference>
<keyword evidence="10" id="KW-1185">Reference proteome</keyword>
<keyword evidence="5 7" id="KW-0378">Hydrolase</keyword>
<keyword evidence="7" id="KW-0645">Protease</keyword>
<comment type="catalytic activity">
    <reaction evidence="1 7">
        <text>Cleavage of hydrophobic, N-terminal signal or leader sequences from secreted and periplasmic proteins.</text>
        <dbReference type="EC" id="3.4.21.89"/>
    </reaction>
</comment>
<evidence type="ECO:0000256" key="1">
    <source>
        <dbReference type="ARBA" id="ARBA00000677"/>
    </source>
</evidence>
<evidence type="ECO:0000256" key="4">
    <source>
        <dbReference type="ARBA" id="ARBA00013208"/>
    </source>
</evidence>
<sequence length="195" mass="22020">MKLIKEIISWVIPILVGLLIALLVKNYLFQVVRVDGTSMQPNLENNERVFVWKPEKIKRLSVIVFDAHGEDPAATQSTDYVKRVIGLPGDTINYRDGVLYVNGKEVPQKFISENQRKQGTGANWSLASIAKKYGWDKGPTEVPADSYFVLGDHRSVSNDSRYWGFVKKSKIDGTVKAPFWLSKDAQHNINDLAQN</sequence>
<dbReference type="InterPro" id="IPR019757">
    <property type="entry name" value="Pept_S26A_signal_pept_1_Lys-AS"/>
</dbReference>
<dbReference type="RefSeq" id="WP_057797923.1">
    <property type="nucleotide sequence ID" value="NZ_BJZZ01000003.1"/>
</dbReference>